<dbReference type="PROSITE" id="PS50030">
    <property type="entry name" value="UBA"/>
    <property type="match status" value="1"/>
</dbReference>
<dbReference type="Gene3D" id="1.10.510.10">
    <property type="entry name" value="Transferase(Phosphotransferase) domain 1"/>
    <property type="match status" value="1"/>
</dbReference>
<dbReference type="InterPro" id="IPR009684">
    <property type="entry name" value="Latexin"/>
</dbReference>
<evidence type="ECO:0000259" key="6">
    <source>
        <dbReference type="PROSITE" id="PS50011"/>
    </source>
</evidence>
<evidence type="ECO:0000256" key="4">
    <source>
        <dbReference type="PROSITE-ProRule" id="PRU01377"/>
    </source>
</evidence>
<keyword evidence="2 4" id="KW-0646">Protease inhibitor</keyword>
<dbReference type="EMBL" id="KN122840">
    <property type="protein sequence ID" value="KFO27935.1"/>
    <property type="molecule type" value="Genomic_DNA"/>
</dbReference>
<dbReference type="STRING" id="885580.ENSFDAP00000009560"/>
<dbReference type="Gene3D" id="3.30.200.20">
    <property type="entry name" value="Phosphorylase Kinase, domain 1"/>
    <property type="match status" value="1"/>
</dbReference>
<evidence type="ECO:0000259" key="7">
    <source>
        <dbReference type="PROSITE" id="PS50030"/>
    </source>
</evidence>
<dbReference type="InterPro" id="IPR046350">
    <property type="entry name" value="Cystatin_sf"/>
</dbReference>
<dbReference type="PANTHER" id="PTHR28591:SF2">
    <property type="entry name" value="RETINOIC ACID RECEPTOR RESPONDER PROTEIN 1"/>
    <property type="match status" value="1"/>
</dbReference>
<reference evidence="9 10" key="1">
    <citation type="submission" date="2013-11" db="EMBL/GenBank/DDBJ databases">
        <title>The Damaraland mole rat (Fukomys damarensis) genome and evolution of African mole rats.</title>
        <authorList>
            <person name="Gladyshev V.N."/>
            <person name="Fang X."/>
        </authorList>
    </citation>
    <scope>NUCLEOTIDE SEQUENCE [LARGE SCALE GENOMIC DNA]</scope>
    <source>
        <tissue evidence="9">Liver</tissue>
    </source>
</reference>
<evidence type="ECO:0000256" key="1">
    <source>
        <dbReference type="ARBA" id="ARBA00010083"/>
    </source>
</evidence>
<feature type="domain" description="Protein kinase" evidence="6">
    <location>
        <begin position="1"/>
        <end position="226"/>
    </location>
</feature>
<feature type="domain" description="UBA" evidence="7">
    <location>
        <begin position="239"/>
        <end position="281"/>
    </location>
</feature>
<dbReference type="PANTHER" id="PTHR28591">
    <property type="entry name" value="LATEXIN"/>
    <property type="match status" value="1"/>
</dbReference>
<feature type="region of interest" description="Disordered" evidence="5">
    <location>
        <begin position="437"/>
        <end position="470"/>
    </location>
</feature>
<dbReference type="InterPro" id="IPR015940">
    <property type="entry name" value="UBA"/>
</dbReference>
<dbReference type="Pfam" id="PF06907">
    <property type="entry name" value="LXN"/>
    <property type="match status" value="1"/>
</dbReference>
<dbReference type="eggNOG" id="ENOG502S0TS">
    <property type="taxonomic scope" value="Eukaryota"/>
</dbReference>
<dbReference type="InterPro" id="IPR000719">
    <property type="entry name" value="Prot_kinase_dom"/>
</dbReference>
<dbReference type="Gene3D" id="1.10.8.10">
    <property type="entry name" value="DNA helicase RuvA subunit, C-terminal domain"/>
    <property type="match status" value="1"/>
</dbReference>
<dbReference type="AlphaFoldDB" id="A0A091DCD0"/>
<gene>
    <name evidence="9" type="ORF">H920_10694</name>
</gene>
<name>A0A091DCD0_FUKDA</name>
<dbReference type="InterPro" id="IPR011009">
    <property type="entry name" value="Kinase-like_dom_sf"/>
</dbReference>
<evidence type="ECO:0000313" key="10">
    <source>
        <dbReference type="Proteomes" id="UP000028990"/>
    </source>
</evidence>
<evidence type="ECO:0000256" key="2">
    <source>
        <dbReference type="ARBA" id="ARBA00022690"/>
    </source>
</evidence>
<evidence type="ECO:0000313" key="9">
    <source>
        <dbReference type="EMBL" id="KFO27935.1"/>
    </source>
</evidence>
<dbReference type="GO" id="GO:0008191">
    <property type="term" value="F:metalloendopeptidase inhibitor activity"/>
    <property type="evidence" value="ECO:0007669"/>
    <property type="project" value="UniProtKB-UniRule"/>
</dbReference>
<dbReference type="Gene3D" id="3.10.450.10">
    <property type="match status" value="2"/>
</dbReference>
<dbReference type="GO" id="GO:0005524">
    <property type="term" value="F:ATP binding"/>
    <property type="evidence" value="ECO:0007669"/>
    <property type="project" value="InterPro"/>
</dbReference>
<comment type="similarity">
    <text evidence="1 4">Belongs to the protease inhibitor I47 (latexin) family.</text>
</comment>
<dbReference type="PROSITE" id="PS52033">
    <property type="entry name" value="CYSTATIN_LXN"/>
    <property type="match status" value="2"/>
</dbReference>
<evidence type="ECO:0000256" key="3">
    <source>
        <dbReference type="ARBA" id="ARBA00022737"/>
    </source>
</evidence>
<keyword evidence="3" id="KW-0677">Repeat</keyword>
<feature type="domain" description="Cystatin LXN-type" evidence="8">
    <location>
        <begin position="548"/>
        <end position="651"/>
    </location>
</feature>
<dbReference type="SUPFAM" id="SSF54403">
    <property type="entry name" value="Cystatin/monellin"/>
    <property type="match status" value="2"/>
</dbReference>
<protein>
    <submittedName>
        <fullName evidence="9">Retinoic acid receptor responder protein 1</fullName>
    </submittedName>
</protein>
<dbReference type="SUPFAM" id="SSF56112">
    <property type="entry name" value="Protein kinase-like (PK-like)"/>
    <property type="match status" value="1"/>
</dbReference>
<organism evidence="9 10">
    <name type="scientific">Fukomys damarensis</name>
    <name type="common">Damaraland mole rat</name>
    <name type="synonym">Cryptomys damarensis</name>
    <dbReference type="NCBI Taxonomy" id="885580"/>
    <lineage>
        <taxon>Eukaryota</taxon>
        <taxon>Metazoa</taxon>
        <taxon>Chordata</taxon>
        <taxon>Craniata</taxon>
        <taxon>Vertebrata</taxon>
        <taxon>Euteleostomi</taxon>
        <taxon>Mammalia</taxon>
        <taxon>Eutheria</taxon>
        <taxon>Euarchontoglires</taxon>
        <taxon>Glires</taxon>
        <taxon>Rodentia</taxon>
        <taxon>Hystricomorpha</taxon>
        <taxon>Bathyergidae</taxon>
        <taxon>Fukomys</taxon>
    </lineage>
</organism>
<keyword evidence="9" id="KW-0675">Receptor</keyword>
<dbReference type="InterPro" id="IPR049897">
    <property type="entry name" value="CYSTATIN_LXN"/>
</dbReference>
<feature type="domain" description="Cystatin LXN-type" evidence="8">
    <location>
        <begin position="426"/>
        <end position="528"/>
    </location>
</feature>
<feature type="compositionally biased region" description="Basic and acidic residues" evidence="5">
    <location>
        <begin position="441"/>
        <end position="470"/>
    </location>
</feature>
<evidence type="ECO:0000256" key="5">
    <source>
        <dbReference type="SAM" id="MobiDB-lite"/>
    </source>
</evidence>
<dbReference type="GO" id="GO:0005615">
    <property type="term" value="C:extracellular space"/>
    <property type="evidence" value="ECO:0007669"/>
    <property type="project" value="TreeGrafter"/>
</dbReference>
<proteinExistence type="inferred from homology"/>
<keyword evidence="10" id="KW-1185">Reference proteome</keyword>
<evidence type="ECO:0000259" key="8">
    <source>
        <dbReference type="PROSITE" id="PS52033"/>
    </source>
</evidence>
<dbReference type="Proteomes" id="UP000028990">
    <property type="component" value="Unassembled WGS sequence"/>
</dbReference>
<dbReference type="FunFam" id="3.10.450.10:FF:000012">
    <property type="entry name" value="Retinoic acid receptor responder (tazarotene-induced) 1"/>
    <property type="match status" value="1"/>
</dbReference>
<accession>A0A091DCD0</accession>
<dbReference type="PROSITE" id="PS50011">
    <property type="entry name" value="PROTEIN_KINASE_DOM"/>
    <property type="match status" value="1"/>
</dbReference>
<dbReference type="GO" id="GO:0004672">
    <property type="term" value="F:protein kinase activity"/>
    <property type="evidence" value="ECO:0007669"/>
    <property type="project" value="InterPro"/>
</dbReference>
<sequence>MQVAMKELTKAGVRAASIVSEVGLLKDLQHPNTTQLLEVTETKDKVYLVLEYVMGVALRKEIRRSEKNRLREKDAQRISQDISGAVDYCHDCGIVHGDLNPQNVLIDAQGCAKVCDFAMGIQFLPGQEVSVVGGTLAFCAPETISCQWYEGPPMDVWALGVILYEMVTGDHLFHGGKSQIINNILHGMVSYPNFVSNNAKNLINKILNHNPMMQPTVQKVLKHRWIRGVQPPSPPELLAVPTKRAILSRMAGMGFDPLVVMDTLRRKEYNHEMATFLLLQSQAFQGLGFRNPVKPVHKAAEKTLWGLTSPAPSAHIPWRRASEPVPCTGCLFPGLELRGEEACPCHAHCPASQAMELPAVAPEPPLPLPTVGVDTGRLSRGASQAAYGPCAAAATCHPVGTADTSFRKVCEQMEAERAHLKQENGILRDAVSSTTNQLESKIAEKDKQIKQTEDSLASEHDHLTSKEEELKVDPKGGCKVELVFSTEHYNQEEGEERLGKCSANVFFKNQKPRPAINVTCTRLVEKRKRQQDDYLLYKQMKHLKKPLDAVSIPDSHGYVDPSLRPIWDLAFLGSSYVMWEKTSQFLHYYLVQLSSVKQWKTNDDAIDFDYTVLLHEFPTQEIIPCRIHLVWYPGKPLKVKYHCQELQTSEEASGTVEGSAVELTQLRNF</sequence>
<dbReference type="Pfam" id="PF00069">
    <property type="entry name" value="Pkinase"/>
    <property type="match status" value="1"/>
</dbReference>